<gene>
    <name evidence="1" type="ORF">N1032_25505</name>
</gene>
<dbReference type="Proteomes" id="UP001165586">
    <property type="component" value="Unassembled WGS sequence"/>
</dbReference>
<protein>
    <submittedName>
        <fullName evidence="1">Uncharacterized protein</fullName>
    </submittedName>
</protein>
<comment type="caution">
    <text evidence="1">The sequence shown here is derived from an EMBL/GenBank/DDBJ whole genome shotgun (WGS) entry which is preliminary data.</text>
</comment>
<name>A0ABT2HAW3_9MICO</name>
<evidence type="ECO:0000313" key="2">
    <source>
        <dbReference type="Proteomes" id="UP001165586"/>
    </source>
</evidence>
<keyword evidence="2" id="KW-1185">Reference proteome</keyword>
<sequence length="78" mass="9293">MDEDNSKYAVKLFKSDGSTCILFFDWAGVEWFCNCFQDAELIYYESIDHTVWAIDLAKVDYFNYKQVKANIWVCKNRE</sequence>
<accession>A0ABT2HAW3</accession>
<proteinExistence type="predicted"/>
<reference evidence="1" key="1">
    <citation type="submission" date="2022-08" db="EMBL/GenBank/DDBJ databases">
        <authorList>
            <person name="Deng Y."/>
            <person name="Han X.-F."/>
            <person name="Zhang Y.-Q."/>
        </authorList>
    </citation>
    <scope>NUCLEOTIDE SEQUENCE</scope>
    <source>
        <strain evidence="1">CPCC 203386</strain>
    </source>
</reference>
<evidence type="ECO:0000313" key="1">
    <source>
        <dbReference type="EMBL" id="MCS5737089.1"/>
    </source>
</evidence>
<dbReference type="EMBL" id="JANLCJ010000404">
    <property type="protein sequence ID" value="MCS5737089.1"/>
    <property type="molecule type" value="Genomic_DNA"/>
</dbReference>
<dbReference type="RefSeq" id="WP_259543391.1">
    <property type="nucleotide sequence ID" value="NZ_JANLCJ010000404.1"/>
</dbReference>
<organism evidence="1 2">
    <name type="scientific">Herbiconiux daphne</name>
    <dbReference type="NCBI Taxonomy" id="2970914"/>
    <lineage>
        <taxon>Bacteria</taxon>
        <taxon>Bacillati</taxon>
        <taxon>Actinomycetota</taxon>
        <taxon>Actinomycetes</taxon>
        <taxon>Micrococcales</taxon>
        <taxon>Microbacteriaceae</taxon>
        <taxon>Herbiconiux</taxon>
    </lineage>
</organism>